<feature type="region of interest" description="Disordered" evidence="1">
    <location>
        <begin position="1"/>
        <end position="55"/>
    </location>
</feature>
<sequence>ERPPDLPTAPPRARRARRARRRRSLAGGERRGAAGAQPRAQQPRGRTLGAHRDAG</sequence>
<dbReference type="EMBL" id="CADCTX010000639">
    <property type="protein sequence ID" value="CAA9336118.1"/>
    <property type="molecule type" value="Genomic_DNA"/>
</dbReference>
<evidence type="ECO:0000256" key="1">
    <source>
        <dbReference type="SAM" id="MobiDB-lite"/>
    </source>
</evidence>
<feature type="compositionally biased region" description="Low complexity" evidence="1">
    <location>
        <begin position="33"/>
        <end position="46"/>
    </location>
</feature>
<feature type="non-terminal residue" evidence="2">
    <location>
        <position position="55"/>
    </location>
</feature>
<dbReference type="AlphaFoldDB" id="A0A6J4LN27"/>
<organism evidence="2">
    <name type="scientific">uncultured Gemmatimonadaceae bacterium</name>
    <dbReference type="NCBI Taxonomy" id="246130"/>
    <lineage>
        <taxon>Bacteria</taxon>
        <taxon>Pseudomonadati</taxon>
        <taxon>Gemmatimonadota</taxon>
        <taxon>Gemmatimonadia</taxon>
        <taxon>Gemmatimonadales</taxon>
        <taxon>Gemmatimonadaceae</taxon>
        <taxon>environmental samples</taxon>
    </lineage>
</organism>
<accession>A0A6J4LN27</accession>
<gene>
    <name evidence="2" type="ORF">AVDCRST_MAG40-2172</name>
</gene>
<feature type="compositionally biased region" description="Basic residues" evidence="1">
    <location>
        <begin position="12"/>
        <end position="24"/>
    </location>
</feature>
<feature type="compositionally biased region" description="Pro residues" evidence="1">
    <location>
        <begin position="1"/>
        <end position="10"/>
    </location>
</feature>
<name>A0A6J4LN27_9BACT</name>
<feature type="non-terminal residue" evidence="2">
    <location>
        <position position="1"/>
    </location>
</feature>
<reference evidence="2" key="1">
    <citation type="submission" date="2020-02" db="EMBL/GenBank/DDBJ databases">
        <authorList>
            <person name="Meier V. D."/>
        </authorList>
    </citation>
    <scope>NUCLEOTIDE SEQUENCE</scope>
    <source>
        <strain evidence="2">AVDCRST_MAG40</strain>
    </source>
</reference>
<proteinExistence type="predicted"/>
<evidence type="ECO:0000313" key="2">
    <source>
        <dbReference type="EMBL" id="CAA9336118.1"/>
    </source>
</evidence>
<protein>
    <submittedName>
        <fullName evidence="2">Uncharacterized protein</fullName>
    </submittedName>
</protein>